<dbReference type="PRINTS" id="PR00387">
    <property type="entry name" value="PDIESTERASE1"/>
</dbReference>
<dbReference type="Gene3D" id="1.10.1300.10">
    <property type="entry name" value="3'5'-cyclic nucleotide phosphodiesterase, catalytic domain"/>
    <property type="match status" value="1"/>
</dbReference>
<feature type="region of interest" description="Disordered" evidence="3">
    <location>
        <begin position="246"/>
        <end position="305"/>
    </location>
</feature>
<protein>
    <submittedName>
        <fullName evidence="5">3'5'-cyclic nucleotide phosphodiesterase domain-containing protein</fullName>
    </submittedName>
</protein>
<sequence length="305" mass="33959">RRRGSQSENLIKLALTIAALGHDAGHPGQNNSFFVSRSEPLALVYNDKSVLENYHAYLTFAVMTDRDCNILRGFPVETYQSLRKTIIELILATDMSLHFSALSTAKLRIEMADFDYFNKPEDQLLVCKVCMKAADLGHLTLDWDSHRQWVARLSEEYFRQGDIENLRGQSISPMCDRTKADELPTLQSGFLGFVALPLFLQLDVISNRSSHTREVVRSVEKNADLWKMLPPEKCALDTSLFDKESTKSAADENKSTAAPTGLTITPSDFSPQLMSHSSPGSTYTETSMPPANILLLSPTVAPESP</sequence>
<feature type="compositionally biased region" description="Polar residues" evidence="3">
    <location>
        <begin position="255"/>
        <end position="289"/>
    </location>
</feature>
<dbReference type="PANTHER" id="PTHR11347">
    <property type="entry name" value="CYCLIC NUCLEOTIDE PHOSPHODIESTERASE"/>
    <property type="match status" value="1"/>
</dbReference>
<comment type="caution">
    <text evidence="5">The sequence shown here is derived from an EMBL/GenBank/DDBJ whole genome shotgun (WGS) entry which is preliminary data.</text>
</comment>
<feature type="domain" description="PDEase" evidence="4">
    <location>
        <begin position="1"/>
        <end position="233"/>
    </location>
</feature>
<proteinExistence type="predicted"/>
<evidence type="ECO:0000259" key="4">
    <source>
        <dbReference type="PROSITE" id="PS51845"/>
    </source>
</evidence>
<dbReference type="EMBL" id="JADAQX010001928">
    <property type="protein sequence ID" value="KAF8817700.1"/>
    <property type="molecule type" value="Genomic_DNA"/>
</dbReference>
<evidence type="ECO:0000256" key="1">
    <source>
        <dbReference type="ARBA" id="ARBA00022723"/>
    </source>
</evidence>
<dbReference type="InterPro" id="IPR036971">
    <property type="entry name" value="PDEase_catalytic_dom_sf"/>
</dbReference>
<name>A0ABQ7J3M6_9APIC</name>
<dbReference type="SUPFAM" id="SSF109604">
    <property type="entry name" value="HD-domain/PDEase-like"/>
    <property type="match status" value="1"/>
</dbReference>
<evidence type="ECO:0000313" key="5">
    <source>
        <dbReference type="EMBL" id="KAF8817700.1"/>
    </source>
</evidence>
<keyword evidence="1" id="KW-0479">Metal-binding</keyword>
<dbReference type="InterPro" id="IPR003607">
    <property type="entry name" value="HD/PDEase_dom"/>
</dbReference>
<evidence type="ECO:0000313" key="6">
    <source>
        <dbReference type="Proteomes" id="UP000823046"/>
    </source>
</evidence>
<keyword evidence="2" id="KW-0378">Hydrolase</keyword>
<dbReference type="CDD" id="cd00077">
    <property type="entry name" value="HDc"/>
    <property type="match status" value="1"/>
</dbReference>
<dbReference type="Pfam" id="PF00233">
    <property type="entry name" value="PDEase_I"/>
    <property type="match status" value="1"/>
</dbReference>
<accession>A0ABQ7J3M6</accession>
<gene>
    <name evidence="5" type="ORF">IE077_000012</name>
</gene>
<organism evidence="5 6">
    <name type="scientific">Cardiosporidium cionae</name>
    <dbReference type="NCBI Taxonomy" id="476202"/>
    <lineage>
        <taxon>Eukaryota</taxon>
        <taxon>Sar</taxon>
        <taxon>Alveolata</taxon>
        <taxon>Apicomplexa</taxon>
        <taxon>Aconoidasida</taxon>
        <taxon>Nephromycida</taxon>
        <taxon>Cardiosporidium</taxon>
    </lineage>
</organism>
<dbReference type="PROSITE" id="PS51845">
    <property type="entry name" value="PDEASE_I_2"/>
    <property type="match status" value="1"/>
</dbReference>
<evidence type="ECO:0000256" key="2">
    <source>
        <dbReference type="ARBA" id="ARBA00022801"/>
    </source>
</evidence>
<evidence type="ECO:0000256" key="3">
    <source>
        <dbReference type="SAM" id="MobiDB-lite"/>
    </source>
</evidence>
<reference evidence="5 6" key="1">
    <citation type="journal article" date="2020" name="bioRxiv">
        <title>Metabolic contributions of an alphaproteobacterial endosymbiont in the apicomplexan Cardiosporidium cionae.</title>
        <authorList>
            <person name="Hunter E.S."/>
            <person name="Paight C.J."/>
            <person name="Lane C.E."/>
        </authorList>
    </citation>
    <scope>NUCLEOTIDE SEQUENCE [LARGE SCALE GENOMIC DNA]</scope>
    <source>
        <strain evidence="5">ESH_2018</strain>
    </source>
</reference>
<keyword evidence="6" id="KW-1185">Reference proteome</keyword>
<dbReference type="InterPro" id="IPR023088">
    <property type="entry name" value="PDEase"/>
</dbReference>
<dbReference type="Proteomes" id="UP000823046">
    <property type="component" value="Unassembled WGS sequence"/>
</dbReference>
<dbReference type="InterPro" id="IPR002073">
    <property type="entry name" value="PDEase_catalytic_dom"/>
</dbReference>
<feature type="non-terminal residue" evidence="5">
    <location>
        <position position="1"/>
    </location>
</feature>